<protein>
    <recommendedName>
        <fullName evidence="3">DUF411 domain-containing protein</fullName>
    </recommendedName>
</protein>
<proteinExistence type="predicted"/>
<dbReference type="InterPro" id="IPR007332">
    <property type="entry name" value="DUF411"/>
</dbReference>
<dbReference type="HOGENOM" id="CLU_112034_0_0_7"/>
<organism evidence="1 2">
    <name type="scientific">Campylobacter jejuni subsp. jejuni serotype O:23/36 (strain 81-176)</name>
    <dbReference type="NCBI Taxonomy" id="354242"/>
    <lineage>
        <taxon>Bacteria</taxon>
        <taxon>Pseudomonadati</taxon>
        <taxon>Campylobacterota</taxon>
        <taxon>Epsilonproteobacteria</taxon>
        <taxon>Campylobacterales</taxon>
        <taxon>Campylobacteraceae</taxon>
        <taxon>Campylobacter</taxon>
    </lineage>
</organism>
<dbReference type="KEGG" id="cjj:CJJ81176_1657"/>
<name>A0A0H3PIQ2_CAMJJ</name>
<gene>
    <name evidence="1" type="ordered locus">CJJ81176_1657</name>
</gene>
<dbReference type="eggNOG" id="COG3019">
    <property type="taxonomic scope" value="Bacteria"/>
</dbReference>
<accession>A0A0H3PIQ2</accession>
<dbReference type="RefSeq" id="WP_002868868.1">
    <property type="nucleotide sequence ID" value="NC_008787.1"/>
</dbReference>
<evidence type="ECO:0008006" key="3">
    <source>
        <dbReference type="Google" id="ProtNLM"/>
    </source>
</evidence>
<evidence type="ECO:0000313" key="1">
    <source>
        <dbReference type="EMBL" id="EAQ72945.1"/>
    </source>
</evidence>
<dbReference type="EMBL" id="CP000538">
    <property type="protein sequence ID" value="EAQ72945.1"/>
    <property type="molecule type" value="Genomic_DNA"/>
</dbReference>
<dbReference type="Pfam" id="PF04214">
    <property type="entry name" value="DUF411"/>
    <property type="match status" value="1"/>
</dbReference>
<reference evidence="2" key="1">
    <citation type="submission" date="2006-12" db="EMBL/GenBank/DDBJ databases">
        <authorList>
            <person name="Fouts D.E."/>
            <person name="Nelson K.E."/>
            <person name="Sebastian Y."/>
        </authorList>
    </citation>
    <scope>NUCLEOTIDE SEQUENCE [LARGE SCALE GENOMIC DNA]</scope>
    <source>
        <strain evidence="2">81-176</strain>
    </source>
</reference>
<sequence>MKKIILTILFLLTLTQAKEIQVYESPTCGCCDLWADYMKAKGYEVSVHKTNDFLKIKEKMGIKDEYQSCHTGVIEGYAIEGHVPESAIAWLLENKPKDVIGISAPGMPQGSPGMEQGYSEKYPVILMKKDGSYELYGYFIGDKKL</sequence>
<dbReference type="AlphaFoldDB" id="A0A0H3PIQ2"/>
<dbReference type="Proteomes" id="UP000000646">
    <property type="component" value="Chromosome"/>
</dbReference>
<evidence type="ECO:0000313" key="2">
    <source>
        <dbReference type="Proteomes" id="UP000000646"/>
    </source>
</evidence>